<dbReference type="OMA" id="WGKRNST"/>
<keyword evidence="3" id="KW-1185">Reference proteome</keyword>
<dbReference type="AlphaFoldDB" id="B4MPB4"/>
<gene>
    <name evidence="2" type="primary">Dwil\GK21639</name>
    <name evidence="2" type="ORF">Dwil_GK21639</name>
</gene>
<dbReference type="InParanoid" id="B4MPB4"/>
<protein>
    <submittedName>
        <fullName evidence="2">GK21639</fullName>
    </submittedName>
</protein>
<dbReference type="eggNOG" id="ENOG502TA5W">
    <property type="taxonomic scope" value="Eukaryota"/>
</dbReference>
<reference evidence="2 3" key="1">
    <citation type="journal article" date="2007" name="Nature">
        <title>Evolution of genes and genomes on the Drosophila phylogeny.</title>
        <authorList>
            <consortium name="Drosophila 12 Genomes Consortium"/>
            <person name="Clark A.G."/>
            <person name="Eisen M.B."/>
            <person name="Smith D.R."/>
            <person name="Bergman C.M."/>
            <person name="Oliver B."/>
            <person name="Markow T.A."/>
            <person name="Kaufman T.C."/>
            <person name="Kellis M."/>
            <person name="Gelbart W."/>
            <person name="Iyer V.N."/>
            <person name="Pollard D.A."/>
            <person name="Sackton T.B."/>
            <person name="Larracuente A.M."/>
            <person name="Singh N.D."/>
            <person name="Abad J.P."/>
            <person name="Abt D.N."/>
            <person name="Adryan B."/>
            <person name="Aguade M."/>
            <person name="Akashi H."/>
            <person name="Anderson W.W."/>
            <person name="Aquadro C.F."/>
            <person name="Ardell D.H."/>
            <person name="Arguello R."/>
            <person name="Artieri C.G."/>
            <person name="Barbash D.A."/>
            <person name="Barker D."/>
            <person name="Barsanti P."/>
            <person name="Batterham P."/>
            <person name="Batzoglou S."/>
            <person name="Begun D."/>
            <person name="Bhutkar A."/>
            <person name="Blanco E."/>
            <person name="Bosak S.A."/>
            <person name="Bradley R.K."/>
            <person name="Brand A.D."/>
            <person name="Brent M.R."/>
            <person name="Brooks A.N."/>
            <person name="Brown R.H."/>
            <person name="Butlin R.K."/>
            <person name="Caggese C."/>
            <person name="Calvi B.R."/>
            <person name="Bernardo de Carvalho A."/>
            <person name="Caspi A."/>
            <person name="Castrezana S."/>
            <person name="Celniker S.E."/>
            <person name="Chang J.L."/>
            <person name="Chapple C."/>
            <person name="Chatterji S."/>
            <person name="Chinwalla A."/>
            <person name="Civetta A."/>
            <person name="Clifton S.W."/>
            <person name="Comeron J.M."/>
            <person name="Costello J.C."/>
            <person name="Coyne J.A."/>
            <person name="Daub J."/>
            <person name="David R.G."/>
            <person name="Delcher A.L."/>
            <person name="Delehaunty K."/>
            <person name="Do C.B."/>
            <person name="Ebling H."/>
            <person name="Edwards K."/>
            <person name="Eickbush T."/>
            <person name="Evans J.D."/>
            <person name="Filipski A."/>
            <person name="Findeiss S."/>
            <person name="Freyhult E."/>
            <person name="Fulton L."/>
            <person name="Fulton R."/>
            <person name="Garcia A.C."/>
            <person name="Gardiner A."/>
            <person name="Garfield D.A."/>
            <person name="Garvin B.E."/>
            <person name="Gibson G."/>
            <person name="Gilbert D."/>
            <person name="Gnerre S."/>
            <person name="Godfrey J."/>
            <person name="Good R."/>
            <person name="Gotea V."/>
            <person name="Gravely B."/>
            <person name="Greenberg A.J."/>
            <person name="Griffiths-Jones S."/>
            <person name="Gross S."/>
            <person name="Guigo R."/>
            <person name="Gustafson E.A."/>
            <person name="Haerty W."/>
            <person name="Hahn M.W."/>
            <person name="Halligan D.L."/>
            <person name="Halpern A.L."/>
            <person name="Halter G.M."/>
            <person name="Han M.V."/>
            <person name="Heger A."/>
            <person name="Hillier L."/>
            <person name="Hinrichs A.S."/>
            <person name="Holmes I."/>
            <person name="Hoskins R.A."/>
            <person name="Hubisz M.J."/>
            <person name="Hultmark D."/>
            <person name="Huntley M.A."/>
            <person name="Jaffe D.B."/>
            <person name="Jagadeeshan S."/>
            <person name="Jeck W.R."/>
            <person name="Johnson J."/>
            <person name="Jones C.D."/>
            <person name="Jordan W.C."/>
            <person name="Karpen G.H."/>
            <person name="Kataoka E."/>
            <person name="Keightley P.D."/>
            <person name="Kheradpour P."/>
            <person name="Kirkness E.F."/>
            <person name="Koerich L.B."/>
            <person name="Kristiansen K."/>
            <person name="Kudrna D."/>
            <person name="Kulathinal R.J."/>
            <person name="Kumar S."/>
            <person name="Kwok R."/>
            <person name="Lander E."/>
            <person name="Langley C.H."/>
            <person name="Lapoint R."/>
            <person name="Lazzaro B.P."/>
            <person name="Lee S.J."/>
            <person name="Levesque L."/>
            <person name="Li R."/>
            <person name="Lin C.F."/>
            <person name="Lin M.F."/>
            <person name="Lindblad-Toh K."/>
            <person name="Llopart A."/>
            <person name="Long M."/>
            <person name="Low L."/>
            <person name="Lozovsky E."/>
            <person name="Lu J."/>
            <person name="Luo M."/>
            <person name="Machado C.A."/>
            <person name="Makalowski W."/>
            <person name="Marzo M."/>
            <person name="Matsuda M."/>
            <person name="Matzkin L."/>
            <person name="McAllister B."/>
            <person name="McBride C.S."/>
            <person name="McKernan B."/>
            <person name="McKernan K."/>
            <person name="Mendez-Lago M."/>
            <person name="Minx P."/>
            <person name="Mollenhauer M.U."/>
            <person name="Montooth K."/>
            <person name="Mount S.M."/>
            <person name="Mu X."/>
            <person name="Myers E."/>
            <person name="Negre B."/>
            <person name="Newfeld S."/>
            <person name="Nielsen R."/>
            <person name="Noor M.A."/>
            <person name="O'Grady P."/>
            <person name="Pachter L."/>
            <person name="Papaceit M."/>
            <person name="Parisi M.J."/>
            <person name="Parisi M."/>
            <person name="Parts L."/>
            <person name="Pedersen J.S."/>
            <person name="Pesole G."/>
            <person name="Phillippy A.M."/>
            <person name="Ponting C.P."/>
            <person name="Pop M."/>
            <person name="Porcelli D."/>
            <person name="Powell J.R."/>
            <person name="Prohaska S."/>
            <person name="Pruitt K."/>
            <person name="Puig M."/>
            <person name="Quesneville H."/>
            <person name="Ram K.R."/>
            <person name="Rand D."/>
            <person name="Rasmussen M.D."/>
            <person name="Reed L.K."/>
            <person name="Reenan R."/>
            <person name="Reily A."/>
            <person name="Remington K.A."/>
            <person name="Rieger T.T."/>
            <person name="Ritchie M.G."/>
            <person name="Robin C."/>
            <person name="Rogers Y.H."/>
            <person name="Rohde C."/>
            <person name="Rozas J."/>
            <person name="Rubenfield M.J."/>
            <person name="Ruiz A."/>
            <person name="Russo S."/>
            <person name="Salzberg S.L."/>
            <person name="Sanchez-Gracia A."/>
            <person name="Saranga D.J."/>
            <person name="Sato H."/>
            <person name="Schaeffer S.W."/>
            <person name="Schatz M.C."/>
            <person name="Schlenke T."/>
            <person name="Schwartz R."/>
            <person name="Segarra C."/>
            <person name="Singh R.S."/>
            <person name="Sirot L."/>
            <person name="Sirota M."/>
            <person name="Sisneros N.B."/>
            <person name="Smith C.D."/>
            <person name="Smith T.F."/>
            <person name="Spieth J."/>
            <person name="Stage D.E."/>
            <person name="Stark A."/>
            <person name="Stephan W."/>
            <person name="Strausberg R.L."/>
            <person name="Strempel S."/>
            <person name="Sturgill D."/>
            <person name="Sutton G."/>
            <person name="Sutton G.G."/>
            <person name="Tao W."/>
            <person name="Teichmann S."/>
            <person name="Tobari Y.N."/>
            <person name="Tomimura Y."/>
            <person name="Tsolas J.M."/>
            <person name="Valente V.L."/>
            <person name="Venter E."/>
            <person name="Venter J.C."/>
            <person name="Vicario S."/>
            <person name="Vieira F.G."/>
            <person name="Vilella A.J."/>
            <person name="Villasante A."/>
            <person name="Walenz B."/>
            <person name="Wang J."/>
            <person name="Wasserman M."/>
            <person name="Watts T."/>
            <person name="Wilson D."/>
            <person name="Wilson R.K."/>
            <person name="Wing R.A."/>
            <person name="Wolfner M.F."/>
            <person name="Wong A."/>
            <person name="Wong G.K."/>
            <person name="Wu C.I."/>
            <person name="Wu G."/>
            <person name="Yamamoto D."/>
            <person name="Yang H.P."/>
            <person name="Yang S.P."/>
            <person name="Yorke J.A."/>
            <person name="Yoshida K."/>
            <person name="Zdobnov E."/>
            <person name="Zhang P."/>
            <person name="Zhang Y."/>
            <person name="Zimin A.V."/>
            <person name="Baldwin J."/>
            <person name="Abdouelleil A."/>
            <person name="Abdulkadir J."/>
            <person name="Abebe A."/>
            <person name="Abera B."/>
            <person name="Abreu J."/>
            <person name="Acer S.C."/>
            <person name="Aftuck L."/>
            <person name="Alexander A."/>
            <person name="An P."/>
            <person name="Anderson E."/>
            <person name="Anderson S."/>
            <person name="Arachi H."/>
            <person name="Azer M."/>
            <person name="Bachantsang P."/>
            <person name="Barry A."/>
            <person name="Bayul T."/>
            <person name="Berlin A."/>
            <person name="Bessette D."/>
            <person name="Bloom T."/>
            <person name="Blye J."/>
            <person name="Boguslavskiy L."/>
            <person name="Bonnet C."/>
            <person name="Boukhgalter B."/>
            <person name="Bourzgui I."/>
            <person name="Brown A."/>
            <person name="Cahill P."/>
            <person name="Channer S."/>
            <person name="Cheshatsang Y."/>
            <person name="Chuda L."/>
            <person name="Citroen M."/>
            <person name="Collymore A."/>
            <person name="Cooke P."/>
            <person name="Costello M."/>
            <person name="D'Aco K."/>
            <person name="Daza R."/>
            <person name="De Haan G."/>
            <person name="DeGray S."/>
            <person name="DeMaso C."/>
            <person name="Dhargay N."/>
            <person name="Dooley K."/>
            <person name="Dooley E."/>
            <person name="Doricent M."/>
            <person name="Dorje P."/>
            <person name="Dorjee K."/>
            <person name="Dupes A."/>
            <person name="Elong R."/>
            <person name="Falk J."/>
            <person name="Farina A."/>
            <person name="Faro S."/>
            <person name="Ferguson D."/>
            <person name="Fisher S."/>
            <person name="Foley C.D."/>
            <person name="Franke A."/>
            <person name="Friedrich D."/>
            <person name="Gadbois L."/>
            <person name="Gearin G."/>
            <person name="Gearin C.R."/>
            <person name="Giannoukos G."/>
            <person name="Goode T."/>
            <person name="Graham J."/>
            <person name="Grandbois E."/>
            <person name="Grewal S."/>
            <person name="Gyaltsen K."/>
            <person name="Hafez N."/>
            <person name="Hagos B."/>
            <person name="Hall J."/>
            <person name="Henson C."/>
            <person name="Hollinger A."/>
            <person name="Honan T."/>
            <person name="Huard M.D."/>
            <person name="Hughes L."/>
            <person name="Hurhula B."/>
            <person name="Husby M.E."/>
            <person name="Kamat A."/>
            <person name="Kanga B."/>
            <person name="Kashin S."/>
            <person name="Khazanovich D."/>
            <person name="Kisner P."/>
            <person name="Lance K."/>
            <person name="Lara M."/>
            <person name="Lee W."/>
            <person name="Lennon N."/>
            <person name="Letendre F."/>
            <person name="LeVine R."/>
            <person name="Lipovsky A."/>
            <person name="Liu X."/>
            <person name="Liu J."/>
            <person name="Liu S."/>
            <person name="Lokyitsang T."/>
            <person name="Lokyitsang Y."/>
            <person name="Lubonja R."/>
            <person name="Lui A."/>
            <person name="MacDonald P."/>
            <person name="Magnisalis V."/>
            <person name="Maru K."/>
            <person name="Matthews C."/>
            <person name="McCusker W."/>
            <person name="McDonough S."/>
            <person name="Mehta T."/>
            <person name="Meldrim J."/>
            <person name="Meneus L."/>
            <person name="Mihai O."/>
            <person name="Mihalev A."/>
            <person name="Mihova T."/>
            <person name="Mittelman R."/>
            <person name="Mlenga V."/>
            <person name="Montmayeur A."/>
            <person name="Mulrain L."/>
            <person name="Navidi A."/>
            <person name="Naylor J."/>
            <person name="Negash T."/>
            <person name="Nguyen T."/>
            <person name="Nguyen N."/>
            <person name="Nicol R."/>
            <person name="Norbu C."/>
            <person name="Norbu N."/>
            <person name="Novod N."/>
            <person name="O'Neill B."/>
            <person name="Osman S."/>
            <person name="Markiewicz E."/>
            <person name="Oyono O.L."/>
            <person name="Patti C."/>
            <person name="Phunkhang P."/>
            <person name="Pierre F."/>
            <person name="Priest M."/>
            <person name="Raghuraman S."/>
            <person name="Rege F."/>
            <person name="Reyes R."/>
            <person name="Rise C."/>
            <person name="Rogov P."/>
            <person name="Ross K."/>
            <person name="Ryan E."/>
            <person name="Settipalli S."/>
            <person name="Shea T."/>
            <person name="Sherpa N."/>
            <person name="Shi L."/>
            <person name="Shih D."/>
            <person name="Sparrow T."/>
            <person name="Spaulding J."/>
            <person name="Stalker J."/>
            <person name="Stange-Thomann N."/>
            <person name="Stavropoulos S."/>
            <person name="Stone C."/>
            <person name="Strader C."/>
            <person name="Tesfaye S."/>
            <person name="Thomson T."/>
            <person name="Thoulutsang Y."/>
            <person name="Thoulutsang D."/>
            <person name="Topham K."/>
            <person name="Topping I."/>
            <person name="Tsamla T."/>
            <person name="Vassiliev H."/>
            <person name="Vo A."/>
            <person name="Wangchuk T."/>
            <person name="Wangdi T."/>
            <person name="Weiand M."/>
            <person name="Wilkinson J."/>
            <person name="Wilson A."/>
            <person name="Yadav S."/>
            <person name="Young G."/>
            <person name="Yu Q."/>
            <person name="Zembek L."/>
            <person name="Zhong D."/>
            <person name="Zimmer A."/>
            <person name="Zwirko Z."/>
            <person name="Jaffe D.B."/>
            <person name="Alvarez P."/>
            <person name="Brockman W."/>
            <person name="Butler J."/>
            <person name="Chin C."/>
            <person name="Gnerre S."/>
            <person name="Grabherr M."/>
            <person name="Kleber M."/>
            <person name="Mauceli E."/>
            <person name="MacCallum I."/>
        </authorList>
    </citation>
    <scope>NUCLEOTIDE SEQUENCE [LARGE SCALE GENOMIC DNA]</scope>
    <source>
        <strain evidence="3">Tucson 14030-0811.24</strain>
    </source>
</reference>
<name>B4MPB4_DROWI</name>
<accession>B4MPB4</accession>
<sequence>MKFLLSSVFLLALLGASYGYSASWGKRANNDYLLSRQIEVRNPIKNNYWSVNVDFPRAGTVNYYNISAVFVYDNFKNSSGASPSLWSGGPGYRFATVNLRSLVSKGINSTVEIWGR</sequence>
<dbReference type="PhylomeDB" id="B4MPB4"/>
<dbReference type="InterPro" id="IPR031734">
    <property type="entry name" value="MBF2"/>
</dbReference>
<organism evidence="3">
    <name type="scientific">Drosophila willistoni</name>
    <name type="common">Fruit fly</name>
    <dbReference type="NCBI Taxonomy" id="7260"/>
    <lineage>
        <taxon>Eukaryota</taxon>
        <taxon>Metazoa</taxon>
        <taxon>Ecdysozoa</taxon>
        <taxon>Arthropoda</taxon>
        <taxon>Hexapoda</taxon>
        <taxon>Insecta</taxon>
        <taxon>Pterygota</taxon>
        <taxon>Neoptera</taxon>
        <taxon>Endopterygota</taxon>
        <taxon>Diptera</taxon>
        <taxon>Brachycera</taxon>
        <taxon>Muscomorpha</taxon>
        <taxon>Ephydroidea</taxon>
        <taxon>Drosophilidae</taxon>
        <taxon>Drosophila</taxon>
        <taxon>Sophophora</taxon>
    </lineage>
</organism>
<keyword evidence="1" id="KW-0732">Signal</keyword>
<evidence type="ECO:0000313" key="2">
    <source>
        <dbReference type="EMBL" id="EDW73953.1"/>
    </source>
</evidence>
<dbReference type="OrthoDB" id="8192785at2759"/>
<feature type="chain" id="PRO_5002818270" evidence="1">
    <location>
        <begin position="20"/>
        <end position="116"/>
    </location>
</feature>
<proteinExistence type="predicted"/>
<dbReference type="Proteomes" id="UP000007798">
    <property type="component" value="Unassembled WGS sequence"/>
</dbReference>
<dbReference type="PANTHER" id="PTHR37685:SF1">
    <property type="entry name" value="GEO11136P1-RELATED"/>
    <property type="match status" value="1"/>
</dbReference>
<evidence type="ECO:0000256" key="1">
    <source>
        <dbReference type="SAM" id="SignalP"/>
    </source>
</evidence>
<dbReference type="Pfam" id="PF15868">
    <property type="entry name" value="MBF2"/>
    <property type="match status" value="1"/>
</dbReference>
<dbReference type="KEGG" id="dwi:6640510"/>
<evidence type="ECO:0000313" key="3">
    <source>
        <dbReference type="Proteomes" id="UP000007798"/>
    </source>
</evidence>
<dbReference type="EMBL" id="CH963849">
    <property type="protein sequence ID" value="EDW73953.1"/>
    <property type="molecule type" value="Genomic_DNA"/>
</dbReference>
<feature type="signal peptide" evidence="1">
    <location>
        <begin position="1"/>
        <end position="19"/>
    </location>
</feature>
<dbReference type="PANTHER" id="PTHR37685">
    <property type="entry name" value="GEO11136P1-RELATED"/>
    <property type="match status" value="1"/>
</dbReference>
<dbReference type="HOGENOM" id="CLU_152785_3_1_1"/>